<sequence length="88" mass="9589">MGTSGMASDGRMPHRGPTGQSDLQCCVRLAACSEGSLPSGSEMKDREQAWRAICRQEMVLEVEVKIVTACVVSDGQMPYWNPAGQLDW</sequence>
<dbReference type="Proteomes" id="UP000887013">
    <property type="component" value="Unassembled WGS sequence"/>
</dbReference>
<name>A0A8X6UEG6_NEPPI</name>
<dbReference type="EMBL" id="BMAW01028744">
    <property type="protein sequence ID" value="GFU08839.1"/>
    <property type="molecule type" value="Genomic_DNA"/>
</dbReference>
<accession>A0A8X6UEG6</accession>
<proteinExistence type="predicted"/>
<evidence type="ECO:0000313" key="1">
    <source>
        <dbReference type="EMBL" id="GFU08839.1"/>
    </source>
</evidence>
<comment type="caution">
    <text evidence="1">The sequence shown here is derived from an EMBL/GenBank/DDBJ whole genome shotgun (WGS) entry which is preliminary data.</text>
</comment>
<gene>
    <name evidence="1" type="ORF">NPIL_260931</name>
</gene>
<evidence type="ECO:0000313" key="2">
    <source>
        <dbReference type="Proteomes" id="UP000887013"/>
    </source>
</evidence>
<keyword evidence="2" id="KW-1185">Reference proteome</keyword>
<protein>
    <submittedName>
        <fullName evidence="1">Uncharacterized protein</fullName>
    </submittedName>
</protein>
<dbReference type="AlphaFoldDB" id="A0A8X6UEG6"/>
<organism evidence="1 2">
    <name type="scientific">Nephila pilipes</name>
    <name type="common">Giant wood spider</name>
    <name type="synonym">Nephila maculata</name>
    <dbReference type="NCBI Taxonomy" id="299642"/>
    <lineage>
        <taxon>Eukaryota</taxon>
        <taxon>Metazoa</taxon>
        <taxon>Ecdysozoa</taxon>
        <taxon>Arthropoda</taxon>
        <taxon>Chelicerata</taxon>
        <taxon>Arachnida</taxon>
        <taxon>Araneae</taxon>
        <taxon>Araneomorphae</taxon>
        <taxon>Entelegynae</taxon>
        <taxon>Araneoidea</taxon>
        <taxon>Nephilidae</taxon>
        <taxon>Nephila</taxon>
    </lineage>
</organism>
<reference evidence="1" key="1">
    <citation type="submission" date="2020-08" db="EMBL/GenBank/DDBJ databases">
        <title>Multicomponent nature underlies the extraordinary mechanical properties of spider dragline silk.</title>
        <authorList>
            <person name="Kono N."/>
            <person name="Nakamura H."/>
            <person name="Mori M."/>
            <person name="Yoshida Y."/>
            <person name="Ohtoshi R."/>
            <person name="Malay A.D."/>
            <person name="Moran D.A.P."/>
            <person name="Tomita M."/>
            <person name="Numata K."/>
            <person name="Arakawa K."/>
        </authorList>
    </citation>
    <scope>NUCLEOTIDE SEQUENCE</scope>
</reference>